<comment type="caution">
    <text evidence="2">The sequence shown here is derived from an EMBL/GenBank/DDBJ whole genome shotgun (WGS) entry which is preliminary data.</text>
</comment>
<dbReference type="Proteomes" id="UP001055039">
    <property type="component" value="Unassembled WGS sequence"/>
</dbReference>
<gene>
    <name evidence="2" type="ORF">LNAOJCKE_2984</name>
</gene>
<feature type="compositionally biased region" description="Low complexity" evidence="1">
    <location>
        <begin position="15"/>
        <end position="24"/>
    </location>
</feature>
<evidence type="ECO:0000313" key="3">
    <source>
        <dbReference type="Proteomes" id="UP001055039"/>
    </source>
</evidence>
<dbReference type="RefSeq" id="WP_238225208.1">
    <property type="nucleotide sequence ID" value="NZ_BAAADH010000077.1"/>
</dbReference>
<reference evidence="2" key="2">
    <citation type="submission" date="2021-08" db="EMBL/GenBank/DDBJ databases">
        <authorList>
            <person name="Tani A."/>
            <person name="Ola A."/>
            <person name="Ogura Y."/>
            <person name="Katsura K."/>
            <person name="Hayashi T."/>
        </authorList>
    </citation>
    <scope>NUCLEOTIDE SEQUENCE</scope>
    <source>
        <strain evidence="2">NBRC 15686</strain>
    </source>
</reference>
<reference evidence="2" key="1">
    <citation type="journal article" date="2021" name="Front. Microbiol.">
        <title>Comprehensive Comparative Genomics and Phenotyping of Methylobacterium Species.</title>
        <authorList>
            <person name="Alessa O."/>
            <person name="Ogura Y."/>
            <person name="Fujitani Y."/>
            <person name="Takami H."/>
            <person name="Hayashi T."/>
            <person name="Sahin N."/>
            <person name="Tani A."/>
        </authorList>
    </citation>
    <scope>NUCLEOTIDE SEQUENCE</scope>
    <source>
        <strain evidence="2">NBRC 15686</strain>
    </source>
</reference>
<proteinExistence type="predicted"/>
<protein>
    <submittedName>
        <fullName evidence="2">Uncharacterized protein</fullName>
    </submittedName>
</protein>
<accession>A0ABQ4UEP6</accession>
<feature type="region of interest" description="Disordered" evidence="1">
    <location>
        <begin position="1"/>
        <end position="52"/>
    </location>
</feature>
<feature type="region of interest" description="Disordered" evidence="1">
    <location>
        <begin position="410"/>
        <end position="441"/>
    </location>
</feature>
<organism evidence="2 3">
    <name type="scientific">Methylorubrum aminovorans</name>
    <dbReference type="NCBI Taxonomy" id="269069"/>
    <lineage>
        <taxon>Bacteria</taxon>
        <taxon>Pseudomonadati</taxon>
        <taxon>Pseudomonadota</taxon>
        <taxon>Alphaproteobacteria</taxon>
        <taxon>Hyphomicrobiales</taxon>
        <taxon>Methylobacteriaceae</taxon>
        <taxon>Methylorubrum</taxon>
    </lineage>
</organism>
<evidence type="ECO:0000313" key="2">
    <source>
        <dbReference type="EMBL" id="GJE65771.1"/>
    </source>
</evidence>
<keyword evidence="3" id="KW-1185">Reference proteome</keyword>
<evidence type="ECO:0000256" key="1">
    <source>
        <dbReference type="SAM" id="MobiDB-lite"/>
    </source>
</evidence>
<feature type="compositionally biased region" description="Basic and acidic residues" evidence="1">
    <location>
        <begin position="1"/>
        <end position="14"/>
    </location>
</feature>
<name>A0ABQ4UEP6_9HYPH</name>
<sequence length="1098" mass="114765">MSENPFEKYARKPAEAPSDAPAADGNPFAKYAPKASGPSSSDGRKPAAEAPSVVGDVVQSAGAGIIRGAASLPDLPQTVLGLAETGIGYLTDKVAKGARALAGKEPLPEAEAAAARAAVKGGLPSPSELPMPGQTAIGALEAAAGKLYEPQTTAGEYARTVAEFVPGAGKTVATAVRNALVPAAASETAGQVMKGTAAEPVARLVGGVAGGAAQAFARRPGTAERLFDAGAGKISADEVTAVRSLVDDAAARGVSLTWAEALQQVVGPRRLGDLQRVVEGQGGLAEFFAARPGQINAAGQAGLDAIAPALPSSARTGEAVQAAARNAVAATPEGQGVIRATQAAGSRVSPDQAGQVIQREMRGVADARETARSEQAARDYAAARAAPERIGIERTVEVERPGEPMLQTLDNGAGGPLRYDPPPQGPDTIGSMAPKRPDAPPLEPGTKSLARFIAENGGIGLERGDVKAAGLDRFRQPGVSNLVQENGKGIDNFWRERLIEEGYLPPDRDGGMARNIHDELIGLLEQEARGRRTYPWDWLGHDDRSGFGAMRDEFQASASQATTDIRRALTEAGVDPKTVDKGTLDRAAAALMRGDETDPLSAYERVVMASKEPASGPSSRMVPTTVTEEISAPRFGQVNPQSALDALDRQARTAKGDVWTELEQVRRDFMEYGADPVSGVRETDLSIEGLLHARERLDQRINRAQADGDGTKVRDLQSVRSTLDEQLKAAPEVATADANFAANSRPLEPFAGNAPLGRVTQRDPLTRRMATPTEQVPSHLEGATAAREFLANATPAARNAFEAREVTRILDGVSGQGGATAERIRAAMRQNEDLLALLPEARGRLQRLALAHQGREAVERSPLGRIAQRPDVKNAIEALFPTKPVEGSAADVGTAVGAISRSNPLAARELVRTYLGTEFAAKTKDLQSGANQAGGAKFAASIRGNDLAGENIFAAIRALPDGERLAAGFSRLLDIFEATGTRQGVGSRTSFNNEALADLRKGSLGGEANKALATGGLNLPKRIAQGIENWQAGRNVERLAALLTTPEGGRRLADLANAKPGADTISLLNRLVMLGARGSGSGDRDAREALQLKVRAVP</sequence>
<dbReference type="EMBL" id="BPRC01000010">
    <property type="protein sequence ID" value="GJE65771.1"/>
    <property type="molecule type" value="Genomic_DNA"/>
</dbReference>